<reference evidence="2 3" key="1">
    <citation type="submission" date="2017-12" db="EMBL/GenBank/DDBJ databases">
        <title>Phylogenetic diversity of female urinary microbiome.</title>
        <authorList>
            <person name="Thomas-White K."/>
            <person name="Wolfe A.J."/>
        </authorList>
    </citation>
    <scope>NUCLEOTIDE SEQUENCE [LARGE SCALE GENOMIC DNA]</scope>
    <source>
        <strain evidence="2 3">UMB0912</strain>
    </source>
</reference>
<dbReference type="RefSeq" id="WP_101885920.1">
    <property type="nucleotide sequence ID" value="NZ_PKHB01000001.1"/>
</dbReference>
<evidence type="ECO:0000259" key="1">
    <source>
        <dbReference type="Pfam" id="PF12728"/>
    </source>
</evidence>
<feature type="domain" description="Helix-turn-helix" evidence="1">
    <location>
        <begin position="4"/>
        <end position="54"/>
    </location>
</feature>
<dbReference type="SUPFAM" id="SSF46955">
    <property type="entry name" value="Putative DNA-binding domain"/>
    <property type="match status" value="1"/>
</dbReference>
<sequence>MSNYLNSHQAAEYLNISYPTFNRLRKLPNSPKGFKPLNRKLMYRPEDLDAWVLQKIDEMEVKTEMEKVEQ</sequence>
<dbReference type="GO" id="GO:0003677">
    <property type="term" value="F:DNA binding"/>
    <property type="evidence" value="ECO:0007669"/>
    <property type="project" value="UniProtKB-KW"/>
</dbReference>
<name>A0ABX4SDN5_9BIFI</name>
<dbReference type="Proteomes" id="UP000235111">
    <property type="component" value="Unassembled WGS sequence"/>
</dbReference>
<proteinExistence type="predicted"/>
<dbReference type="InterPro" id="IPR009061">
    <property type="entry name" value="DNA-bd_dom_put_sf"/>
</dbReference>
<keyword evidence="3" id="KW-1185">Reference proteome</keyword>
<dbReference type="EMBL" id="PKHC01000001">
    <property type="protein sequence ID" value="PKZ19247.1"/>
    <property type="molecule type" value="Genomic_DNA"/>
</dbReference>
<keyword evidence="2" id="KW-0238">DNA-binding</keyword>
<accession>A0ABX4SDN5</accession>
<dbReference type="Pfam" id="PF12728">
    <property type="entry name" value="HTH_17"/>
    <property type="match status" value="1"/>
</dbReference>
<protein>
    <submittedName>
        <fullName evidence="2">DNA-binding protein</fullName>
    </submittedName>
</protein>
<gene>
    <name evidence="2" type="ORF">CYJ59_02035</name>
</gene>
<evidence type="ECO:0000313" key="2">
    <source>
        <dbReference type="EMBL" id="PKZ19247.1"/>
    </source>
</evidence>
<organism evidence="2 3">
    <name type="scientific">Gardnerella leopoldii</name>
    <dbReference type="NCBI Taxonomy" id="2792978"/>
    <lineage>
        <taxon>Bacteria</taxon>
        <taxon>Bacillati</taxon>
        <taxon>Actinomycetota</taxon>
        <taxon>Actinomycetes</taxon>
        <taxon>Bifidobacteriales</taxon>
        <taxon>Bifidobacteriaceae</taxon>
        <taxon>Gardnerella</taxon>
    </lineage>
</organism>
<comment type="caution">
    <text evidence="2">The sequence shown here is derived from an EMBL/GenBank/DDBJ whole genome shotgun (WGS) entry which is preliminary data.</text>
</comment>
<evidence type="ECO:0000313" key="3">
    <source>
        <dbReference type="Proteomes" id="UP000235111"/>
    </source>
</evidence>
<dbReference type="InterPro" id="IPR041657">
    <property type="entry name" value="HTH_17"/>
</dbReference>